<protein>
    <submittedName>
        <fullName evidence="6">DNA segregation ATPase FtsK/SpoIIIE, S-DNA-T family</fullName>
    </submittedName>
</protein>
<evidence type="ECO:0000313" key="6">
    <source>
        <dbReference type="EMBL" id="SNZ14537.1"/>
    </source>
</evidence>
<evidence type="ECO:0000313" key="7">
    <source>
        <dbReference type="Proteomes" id="UP000219356"/>
    </source>
</evidence>
<proteinExistence type="predicted"/>
<keyword evidence="7" id="KW-1185">Reference proteome</keyword>
<dbReference type="InterPro" id="IPR050206">
    <property type="entry name" value="FtsK/SpoIIIE/SftA"/>
</dbReference>
<dbReference type="AlphaFoldDB" id="A0A285NZT5"/>
<dbReference type="GO" id="GO:0003677">
    <property type="term" value="F:DNA binding"/>
    <property type="evidence" value="ECO:0007669"/>
    <property type="project" value="InterPro"/>
</dbReference>
<dbReference type="InterPro" id="IPR002543">
    <property type="entry name" value="FtsK_dom"/>
</dbReference>
<feature type="domain" description="FtsK" evidence="5">
    <location>
        <begin position="108"/>
        <end position="288"/>
    </location>
</feature>
<keyword evidence="2 3" id="KW-0067">ATP-binding</keyword>
<feature type="binding site" evidence="3">
    <location>
        <begin position="126"/>
        <end position="133"/>
    </location>
    <ligand>
        <name>ATP</name>
        <dbReference type="ChEBI" id="CHEBI:30616"/>
    </ligand>
</feature>
<dbReference type="PANTHER" id="PTHR22683:SF1">
    <property type="entry name" value="TYPE VII SECRETION SYSTEM PROTEIN ESSC"/>
    <property type="match status" value="1"/>
</dbReference>
<name>A0A285NZT5_9BACI</name>
<dbReference type="OrthoDB" id="9807790at2"/>
<dbReference type="Gene3D" id="3.40.50.300">
    <property type="entry name" value="P-loop containing nucleotide triphosphate hydrolases"/>
    <property type="match status" value="1"/>
</dbReference>
<gene>
    <name evidence="6" type="ORF">SAMN05421503_2459</name>
</gene>
<organism evidence="6 7">
    <name type="scientific">Terribacillus aidingensis</name>
    <dbReference type="NCBI Taxonomy" id="586416"/>
    <lineage>
        <taxon>Bacteria</taxon>
        <taxon>Bacillati</taxon>
        <taxon>Bacillota</taxon>
        <taxon>Bacilli</taxon>
        <taxon>Bacillales</taxon>
        <taxon>Bacillaceae</taxon>
        <taxon>Terribacillus</taxon>
    </lineage>
</organism>
<sequence>MAFTNGELYKSRGEKREYPYVLKAEEQGEKMTLVFSVPKGMNPDDIEKRYYVLKQHFGNNIKLELDVMRGILQVFKEGLPNKLTYKMEEAAAAIQNIRIPVVCGQSLDGELKVYDMVDNPHLLISGETGSGKSSELRSILTTLIMNKRPEELQLILGDLKRSEFHLFKRLGHVQGVYHSPEELTPVLEKVRREMQKRGDMLDAEEVNSIGELKRKLPYIVVCIDEVALLKGETAVTDILEEISSIGRSLGVFLILSMQRPDAKLLDGKLKVNLTVRMGFQTADAINSKIIGTPGAEDISVPGRMILKVNSAAEEIQCPWLDNQKAKQLLAPYKRSKQEVQQQEEEEHDEYAGVFNNE</sequence>
<dbReference type="RefSeq" id="WP_097042522.1">
    <property type="nucleotide sequence ID" value="NZ_OBEK01000003.1"/>
</dbReference>
<dbReference type="InterPro" id="IPR027417">
    <property type="entry name" value="P-loop_NTPase"/>
</dbReference>
<dbReference type="EMBL" id="OBEK01000003">
    <property type="protein sequence ID" value="SNZ14537.1"/>
    <property type="molecule type" value="Genomic_DNA"/>
</dbReference>
<dbReference type="PROSITE" id="PS50901">
    <property type="entry name" value="FTSK"/>
    <property type="match status" value="1"/>
</dbReference>
<dbReference type="Pfam" id="PF01580">
    <property type="entry name" value="FtsK_SpoIIIE"/>
    <property type="match status" value="1"/>
</dbReference>
<reference evidence="7" key="1">
    <citation type="submission" date="2017-09" db="EMBL/GenBank/DDBJ databases">
        <authorList>
            <person name="Varghese N."/>
            <person name="Submissions S."/>
        </authorList>
    </citation>
    <scope>NUCLEOTIDE SEQUENCE [LARGE SCALE GENOMIC DNA]</scope>
    <source>
        <strain evidence="7">CGMCC 1.8913</strain>
    </source>
</reference>
<evidence type="ECO:0000259" key="5">
    <source>
        <dbReference type="PROSITE" id="PS50901"/>
    </source>
</evidence>
<accession>A0A285NZT5</accession>
<keyword evidence="1 3" id="KW-0547">Nucleotide-binding</keyword>
<evidence type="ECO:0000256" key="3">
    <source>
        <dbReference type="PROSITE-ProRule" id="PRU00289"/>
    </source>
</evidence>
<dbReference type="SUPFAM" id="SSF52540">
    <property type="entry name" value="P-loop containing nucleoside triphosphate hydrolases"/>
    <property type="match status" value="1"/>
</dbReference>
<dbReference type="Proteomes" id="UP000219356">
    <property type="component" value="Unassembled WGS sequence"/>
</dbReference>
<evidence type="ECO:0000256" key="4">
    <source>
        <dbReference type="SAM" id="MobiDB-lite"/>
    </source>
</evidence>
<feature type="region of interest" description="Disordered" evidence="4">
    <location>
        <begin position="333"/>
        <end position="357"/>
    </location>
</feature>
<dbReference type="GO" id="GO:0005524">
    <property type="term" value="F:ATP binding"/>
    <property type="evidence" value="ECO:0007669"/>
    <property type="project" value="UniProtKB-UniRule"/>
</dbReference>
<dbReference type="PANTHER" id="PTHR22683">
    <property type="entry name" value="SPORULATION PROTEIN RELATED"/>
    <property type="match status" value="1"/>
</dbReference>
<evidence type="ECO:0000256" key="1">
    <source>
        <dbReference type="ARBA" id="ARBA00022741"/>
    </source>
</evidence>
<evidence type="ECO:0000256" key="2">
    <source>
        <dbReference type="ARBA" id="ARBA00022840"/>
    </source>
</evidence>